<name>A0A9Q6EUC1_KLEPN</name>
<reference evidence="1 2" key="1">
    <citation type="journal article" date="2017" name="J. Infect. Dis.">
        <title>An Analysis of the Epidemic of Klebsiella pneumoniae Carbapenemase-Producing K. pneumoniae: Convergence of Two Evolutionary Mechanisms Creates the Perfect Storm.</title>
        <authorList>
            <person name="Rojas L.J."/>
            <person name="Weinstock G.M."/>
            <person name="De La Cadena E."/>
            <person name="Diaz L."/>
            <person name="Rios R."/>
            <person name="Hanson B.M."/>
            <person name="Brown J.S."/>
            <person name="Vats P."/>
            <person name="Phillips D.S."/>
            <person name="Nguyen H."/>
            <person name="Hujer K.M."/>
            <person name="Correa A."/>
            <person name="Adams M.D."/>
            <person name="Perez F."/>
            <person name="Sodergren E."/>
            <person name="Narechania A."/>
            <person name="Planet P.J."/>
            <person name="Villegas M.V."/>
            <person name="Bonomo R.A."/>
            <person name="Arias C.A."/>
        </authorList>
    </citation>
    <scope>NUCLEOTIDE SEQUENCE [LARGE SCALE GENOMIC DNA]</scope>
    <source>
        <strain evidence="1 2">COL-Kpn30</strain>
    </source>
</reference>
<sequence length="91" mass="11146">MWEKILQKNLYSEWVIRNTLYWMTPVSPWKLEENTSSWIIFFEIEDPECEFEFERLLNDFSLREKLHHQTGQLRDAIISKVLRSIDDRLAK</sequence>
<gene>
    <name evidence="1" type="ORF">B6I68_30565</name>
</gene>
<protein>
    <submittedName>
        <fullName evidence="1">His-Xaa-Ser system protein HxsD</fullName>
    </submittedName>
</protein>
<evidence type="ECO:0000313" key="2">
    <source>
        <dbReference type="Proteomes" id="UP000234439"/>
    </source>
</evidence>
<dbReference type="NCBIfam" id="TIGR03976">
    <property type="entry name" value="chp_LLNDYxLRE"/>
    <property type="match status" value="1"/>
</dbReference>
<dbReference type="InterPro" id="IPR023974">
    <property type="entry name" value="HxsD"/>
</dbReference>
<dbReference type="Proteomes" id="UP000234439">
    <property type="component" value="Unassembled WGS sequence"/>
</dbReference>
<dbReference type="EMBL" id="NCMJ01000263">
    <property type="protein sequence ID" value="PLE23954.1"/>
    <property type="molecule type" value="Genomic_DNA"/>
</dbReference>
<organism evidence="1 2">
    <name type="scientific">Klebsiella pneumoniae</name>
    <dbReference type="NCBI Taxonomy" id="573"/>
    <lineage>
        <taxon>Bacteria</taxon>
        <taxon>Pseudomonadati</taxon>
        <taxon>Pseudomonadota</taxon>
        <taxon>Gammaproteobacteria</taxon>
        <taxon>Enterobacterales</taxon>
        <taxon>Enterobacteriaceae</taxon>
        <taxon>Klebsiella/Raoultella group</taxon>
        <taxon>Klebsiella</taxon>
        <taxon>Klebsiella pneumoniae complex</taxon>
    </lineage>
</organism>
<comment type="caution">
    <text evidence="1">The sequence shown here is derived from an EMBL/GenBank/DDBJ whole genome shotgun (WGS) entry which is preliminary data.</text>
</comment>
<evidence type="ECO:0000313" key="1">
    <source>
        <dbReference type="EMBL" id="PLE23954.1"/>
    </source>
</evidence>
<dbReference type="RefSeq" id="WP_023339487.1">
    <property type="nucleotide sequence ID" value="NZ_CACSHR010000016.1"/>
</dbReference>
<dbReference type="AlphaFoldDB" id="A0A9Q6EUC1"/>
<proteinExistence type="predicted"/>
<accession>A0A9Q6EUC1</accession>